<feature type="region of interest" description="Disordered" evidence="3">
    <location>
        <begin position="441"/>
        <end position="510"/>
    </location>
</feature>
<evidence type="ECO:0000313" key="6">
    <source>
        <dbReference type="EMBL" id="KAG8390077.1"/>
    </source>
</evidence>
<dbReference type="InterPro" id="IPR017930">
    <property type="entry name" value="Myb_dom"/>
</dbReference>
<dbReference type="Gene3D" id="1.10.10.60">
    <property type="entry name" value="Homeodomain-like"/>
    <property type="match status" value="1"/>
</dbReference>
<dbReference type="Pfam" id="PF00249">
    <property type="entry name" value="Myb_DNA-binding"/>
    <property type="match status" value="1"/>
</dbReference>
<feature type="region of interest" description="Disordered" evidence="3">
    <location>
        <begin position="179"/>
        <end position="211"/>
    </location>
</feature>
<accession>A0AAV6YD16</accession>
<keyword evidence="2" id="KW-0539">Nucleus</keyword>
<evidence type="ECO:0000256" key="2">
    <source>
        <dbReference type="ARBA" id="ARBA00023242"/>
    </source>
</evidence>
<sequence>MVEKSKKRNRASICEEEISALLQRYSIKTVLTLLQEVAKVAGEKIDWNAVVQNTATGISSARECQMLWRNLAYGQTLFDQFDNGANPMEDDSDLECELEAFPAPSREASAEATACVKVLIASDCPNNSNLPNNSSIEAPLTINIPSCKNSIASSDSSVLANAVHGTNICIPVYVQKQPLSSGTSGEKRPNSGTSGVNYPPRRKRRGWSTEEDMKLTAAVQKYGERNWANIARGDFEDRKASELSQRWASLRKKQGSSNGGTSSLNSEAQLAAARRAVNMALDMPMSDNWKSTRMGTVGTKPSHQSQKAPALTPNQQLATAGPINSQMSTKRPFMNPIATNSPDSMVKAAAVAAGARIATSADASSLIEATRSQNVVHIITGGSSVMKSSSNVQFMRTAHTKAPISPYSATLPSVSRPAEAQKAQGYSMKPAVQADLVAPTPVEKIPEDRSAPLGNQSKERVEKHQSCASGNALRVDLLSSEVEGKKSSGDICASKEINESPGPNGAVKQV</sequence>
<dbReference type="SMART" id="SM00717">
    <property type="entry name" value="SANT"/>
    <property type="match status" value="1"/>
</dbReference>
<evidence type="ECO:0000259" key="4">
    <source>
        <dbReference type="PROSITE" id="PS50090"/>
    </source>
</evidence>
<feature type="domain" description="HTH myb-type" evidence="5">
    <location>
        <begin position="200"/>
        <end position="255"/>
    </location>
</feature>
<protein>
    <submittedName>
        <fullName evidence="6">Uncharacterized protein</fullName>
    </submittedName>
</protein>
<dbReference type="InterPro" id="IPR009057">
    <property type="entry name" value="Homeodomain-like_sf"/>
</dbReference>
<keyword evidence="7" id="KW-1185">Reference proteome</keyword>
<evidence type="ECO:0000259" key="5">
    <source>
        <dbReference type="PROSITE" id="PS51294"/>
    </source>
</evidence>
<dbReference type="PROSITE" id="PS50090">
    <property type="entry name" value="MYB_LIKE"/>
    <property type="match status" value="1"/>
</dbReference>
<proteinExistence type="predicted"/>
<dbReference type="InterPro" id="IPR001005">
    <property type="entry name" value="SANT/Myb"/>
</dbReference>
<dbReference type="AlphaFoldDB" id="A0AAV6YD16"/>
<dbReference type="PANTHER" id="PTHR47206">
    <property type="entry name" value="HOMEODOMAIN-LIKE SUPERFAMILY PROTEIN"/>
    <property type="match status" value="1"/>
</dbReference>
<feature type="compositionally biased region" description="Polar residues" evidence="3">
    <location>
        <begin position="179"/>
        <end position="196"/>
    </location>
</feature>
<gene>
    <name evidence="6" type="ORF">BUALT_Bualt01G0045900</name>
</gene>
<reference evidence="6" key="1">
    <citation type="submission" date="2019-10" db="EMBL/GenBank/DDBJ databases">
        <authorList>
            <person name="Zhang R."/>
            <person name="Pan Y."/>
            <person name="Wang J."/>
            <person name="Ma R."/>
            <person name="Yu S."/>
        </authorList>
    </citation>
    <scope>NUCLEOTIDE SEQUENCE</scope>
    <source>
        <strain evidence="6">LA-IB0</strain>
        <tissue evidence="6">Leaf</tissue>
    </source>
</reference>
<dbReference type="CDD" id="cd00167">
    <property type="entry name" value="SANT"/>
    <property type="match status" value="1"/>
</dbReference>
<name>A0AAV6YD16_9LAMI</name>
<evidence type="ECO:0000256" key="3">
    <source>
        <dbReference type="SAM" id="MobiDB-lite"/>
    </source>
</evidence>
<comment type="caution">
    <text evidence="6">The sequence shown here is derived from an EMBL/GenBank/DDBJ whole genome shotgun (WGS) entry which is preliminary data.</text>
</comment>
<evidence type="ECO:0000256" key="1">
    <source>
        <dbReference type="ARBA" id="ARBA00004123"/>
    </source>
</evidence>
<dbReference type="PANTHER" id="PTHR47206:SF1">
    <property type="entry name" value="HOMEODOMAIN-LIKE SUPERFAMILY PROTEIN"/>
    <property type="match status" value="1"/>
</dbReference>
<dbReference type="Proteomes" id="UP000826271">
    <property type="component" value="Unassembled WGS sequence"/>
</dbReference>
<feature type="domain" description="Myb-like" evidence="4">
    <location>
        <begin position="199"/>
        <end position="251"/>
    </location>
</feature>
<evidence type="ECO:0000313" key="7">
    <source>
        <dbReference type="Proteomes" id="UP000826271"/>
    </source>
</evidence>
<dbReference type="GO" id="GO:0005634">
    <property type="term" value="C:nucleus"/>
    <property type="evidence" value="ECO:0007669"/>
    <property type="project" value="UniProtKB-SubCell"/>
</dbReference>
<comment type="subcellular location">
    <subcellularLocation>
        <location evidence="1">Nucleus</location>
    </subcellularLocation>
</comment>
<dbReference type="PROSITE" id="PS51294">
    <property type="entry name" value="HTH_MYB"/>
    <property type="match status" value="1"/>
</dbReference>
<organism evidence="6 7">
    <name type="scientific">Buddleja alternifolia</name>
    <dbReference type="NCBI Taxonomy" id="168488"/>
    <lineage>
        <taxon>Eukaryota</taxon>
        <taxon>Viridiplantae</taxon>
        <taxon>Streptophyta</taxon>
        <taxon>Embryophyta</taxon>
        <taxon>Tracheophyta</taxon>
        <taxon>Spermatophyta</taxon>
        <taxon>Magnoliopsida</taxon>
        <taxon>eudicotyledons</taxon>
        <taxon>Gunneridae</taxon>
        <taxon>Pentapetalae</taxon>
        <taxon>asterids</taxon>
        <taxon>lamiids</taxon>
        <taxon>Lamiales</taxon>
        <taxon>Scrophulariaceae</taxon>
        <taxon>Buddlejeae</taxon>
        <taxon>Buddleja</taxon>
    </lineage>
</organism>
<dbReference type="EMBL" id="WHWC01000001">
    <property type="protein sequence ID" value="KAG8390077.1"/>
    <property type="molecule type" value="Genomic_DNA"/>
</dbReference>
<dbReference type="SUPFAM" id="SSF46689">
    <property type="entry name" value="Homeodomain-like"/>
    <property type="match status" value="1"/>
</dbReference>